<reference evidence="3 4" key="1">
    <citation type="submission" date="2016-10" db="EMBL/GenBank/DDBJ databases">
        <authorList>
            <person name="Varghese N."/>
            <person name="Submissions S."/>
        </authorList>
    </citation>
    <scope>NUCLEOTIDE SEQUENCE [LARGE SCALE GENOMIC DNA]</scope>
    <source>
        <strain evidence="3 4">RHA_55</strain>
    </source>
</reference>
<dbReference type="InterPro" id="IPR051199">
    <property type="entry name" value="LPS_LOS_Heptosyltrfase"/>
</dbReference>
<dbReference type="STRING" id="1249933.SAMN04489797_0629"/>
<evidence type="ECO:0000256" key="2">
    <source>
        <dbReference type="ARBA" id="ARBA00022679"/>
    </source>
</evidence>
<evidence type="ECO:0000313" key="3">
    <source>
        <dbReference type="EMBL" id="SDR99524.1"/>
    </source>
</evidence>
<dbReference type="PANTHER" id="PTHR30160:SF7">
    <property type="entry name" value="ADP-HEPTOSE--LPS HEPTOSYLTRANSFERASE 2"/>
    <property type="match status" value="1"/>
</dbReference>
<dbReference type="SUPFAM" id="SSF53756">
    <property type="entry name" value="UDP-Glycosyltransferase/glycogen phosphorylase"/>
    <property type="match status" value="1"/>
</dbReference>
<dbReference type="GO" id="GO:0009244">
    <property type="term" value="P:lipopolysaccharide core region biosynthetic process"/>
    <property type="evidence" value="ECO:0007669"/>
    <property type="project" value="TreeGrafter"/>
</dbReference>
<dbReference type="PANTHER" id="PTHR30160">
    <property type="entry name" value="TETRAACYLDISACCHARIDE 4'-KINASE-RELATED"/>
    <property type="match status" value="1"/>
</dbReference>
<sequence length="355" mass="41118">MKILIIQQKMIGDVLATSILFEAIKHTYPEAELHYVINSHTYPVVENNPFIDYFHFLTPEHEKHKIQLYKFAKDLNKRNFDVVIDVYSKLSSKLMTFLSKAKTKISIDKGKKSFIYTHTFKHKSKAHTNAGLAIENRLQLLKPLDINTLKIVRPNIHLTNDEKNNAKQFLESNNIALEKPLFMIGVLGSGHNKTYPFEYMAKVIDQIVFEQPTSQILFNYIPKQEADAKAILELCSPETQKHIYFDVFGKSLRDFLAITSHCNALIGNEGGAINMAKALYIPTFTIFSPWIKKEAWNMFDDNIKYVSVHLKDYDNKPYLNIEHPKILKSKATELYLDFKPAFFESNLKAFLKRLH</sequence>
<evidence type="ECO:0000313" key="4">
    <source>
        <dbReference type="Proteomes" id="UP000198963"/>
    </source>
</evidence>
<organism evidence="3 4">
    <name type="scientific">Winogradskyella sediminis</name>
    <dbReference type="NCBI Taxonomy" id="1382466"/>
    <lineage>
        <taxon>Bacteria</taxon>
        <taxon>Pseudomonadati</taxon>
        <taxon>Bacteroidota</taxon>
        <taxon>Flavobacteriia</taxon>
        <taxon>Flavobacteriales</taxon>
        <taxon>Flavobacteriaceae</taxon>
        <taxon>Winogradskyella</taxon>
    </lineage>
</organism>
<gene>
    <name evidence="3" type="ORF">SAMN04489797_0629</name>
</gene>
<accession>A0A1H1NKJ4</accession>
<dbReference type="EMBL" id="LT629774">
    <property type="protein sequence ID" value="SDR99524.1"/>
    <property type="molecule type" value="Genomic_DNA"/>
</dbReference>
<proteinExistence type="predicted"/>
<dbReference type="RefSeq" id="WP_092444165.1">
    <property type="nucleotide sequence ID" value="NZ_LT629774.1"/>
</dbReference>
<dbReference type="AlphaFoldDB" id="A0A1H1NKJ4"/>
<dbReference type="GO" id="GO:0008713">
    <property type="term" value="F:ADP-heptose-lipopolysaccharide heptosyltransferase activity"/>
    <property type="evidence" value="ECO:0007669"/>
    <property type="project" value="TreeGrafter"/>
</dbReference>
<protein>
    <submittedName>
        <fullName evidence="3">Heptosyltransferase-2</fullName>
    </submittedName>
</protein>
<keyword evidence="1" id="KW-0328">Glycosyltransferase</keyword>
<dbReference type="GO" id="GO:0005829">
    <property type="term" value="C:cytosol"/>
    <property type="evidence" value="ECO:0007669"/>
    <property type="project" value="TreeGrafter"/>
</dbReference>
<dbReference type="InterPro" id="IPR002201">
    <property type="entry name" value="Glyco_trans_9"/>
</dbReference>
<dbReference type="Proteomes" id="UP000198963">
    <property type="component" value="Chromosome I"/>
</dbReference>
<evidence type="ECO:0000256" key="1">
    <source>
        <dbReference type="ARBA" id="ARBA00022676"/>
    </source>
</evidence>
<keyword evidence="4" id="KW-1185">Reference proteome</keyword>
<keyword evidence="2 3" id="KW-0808">Transferase</keyword>
<dbReference type="Pfam" id="PF01075">
    <property type="entry name" value="Glyco_transf_9"/>
    <property type="match status" value="1"/>
</dbReference>
<dbReference type="Gene3D" id="3.40.50.2000">
    <property type="entry name" value="Glycogen Phosphorylase B"/>
    <property type="match status" value="2"/>
</dbReference>
<name>A0A1H1NKJ4_9FLAO</name>
<dbReference type="CDD" id="cd03789">
    <property type="entry name" value="GT9_LPS_heptosyltransferase"/>
    <property type="match status" value="1"/>
</dbReference>